<evidence type="ECO:0000313" key="3">
    <source>
        <dbReference type="EMBL" id="MFC5986629.1"/>
    </source>
</evidence>
<feature type="coiled-coil region" evidence="1">
    <location>
        <begin position="229"/>
        <end position="256"/>
    </location>
</feature>
<dbReference type="Proteomes" id="UP001596250">
    <property type="component" value="Unassembled WGS sequence"/>
</dbReference>
<feature type="coiled-coil region" evidence="1">
    <location>
        <begin position="716"/>
        <end position="771"/>
    </location>
</feature>
<dbReference type="GO" id="GO:0005524">
    <property type="term" value="F:ATP binding"/>
    <property type="evidence" value="ECO:0007669"/>
    <property type="project" value="UniProtKB-KW"/>
</dbReference>
<feature type="compositionally biased region" description="Polar residues" evidence="2">
    <location>
        <begin position="1125"/>
        <end position="1135"/>
    </location>
</feature>
<organism evidence="3 4">
    <name type="scientific">Marinicrinis lubricantis</name>
    <dbReference type="NCBI Taxonomy" id="2086470"/>
    <lineage>
        <taxon>Bacteria</taxon>
        <taxon>Bacillati</taxon>
        <taxon>Bacillota</taxon>
        <taxon>Bacilli</taxon>
        <taxon>Bacillales</taxon>
        <taxon>Paenibacillaceae</taxon>
    </lineage>
</organism>
<accession>A0ABW1ING7</accession>
<dbReference type="SUPFAM" id="SSF52540">
    <property type="entry name" value="P-loop containing nucleoside triphosphate hydrolases"/>
    <property type="match status" value="1"/>
</dbReference>
<keyword evidence="1" id="KW-0175">Coiled coil</keyword>
<dbReference type="Pfam" id="PF13555">
    <property type="entry name" value="AAA_29"/>
    <property type="match status" value="1"/>
</dbReference>
<dbReference type="Gene3D" id="3.40.50.300">
    <property type="entry name" value="P-loop containing nucleotide triphosphate hydrolases"/>
    <property type="match status" value="2"/>
</dbReference>
<feature type="coiled-coil region" evidence="1">
    <location>
        <begin position="446"/>
        <end position="473"/>
    </location>
</feature>
<comment type="caution">
    <text evidence="3">The sequence shown here is derived from an EMBL/GenBank/DDBJ whole genome shotgun (WGS) entry which is preliminary data.</text>
</comment>
<dbReference type="RefSeq" id="WP_379893947.1">
    <property type="nucleotide sequence ID" value="NZ_CBCSCT010000086.1"/>
</dbReference>
<keyword evidence="4" id="KW-1185">Reference proteome</keyword>
<keyword evidence="3" id="KW-0547">Nucleotide-binding</keyword>
<dbReference type="PANTHER" id="PTHR32182">
    <property type="entry name" value="DNA REPLICATION AND REPAIR PROTEIN RECF"/>
    <property type="match status" value="1"/>
</dbReference>
<proteinExistence type="predicted"/>
<reference evidence="4" key="1">
    <citation type="journal article" date="2019" name="Int. J. Syst. Evol. Microbiol.">
        <title>The Global Catalogue of Microorganisms (GCM) 10K type strain sequencing project: providing services to taxonomists for standard genome sequencing and annotation.</title>
        <authorList>
            <consortium name="The Broad Institute Genomics Platform"/>
            <consortium name="The Broad Institute Genome Sequencing Center for Infectious Disease"/>
            <person name="Wu L."/>
            <person name="Ma J."/>
        </authorList>
    </citation>
    <scope>NUCLEOTIDE SEQUENCE [LARGE SCALE GENOMIC DNA]</scope>
    <source>
        <strain evidence="4">CCM 8749</strain>
    </source>
</reference>
<dbReference type="PANTHER" id="PTHR32182:SF0">
    <property type="entry name" value="DNA REPLICATION AND REPAIR PROTEIN RECF"/>
    <property type="match status" value="1"/>
</dbReference>
<evidence type="ECO:0000313" key="4">
    <source>
        <dbReference type="Proteomes" id="UP001596250"/>
    </source>
</evidence>
<dbReference type="InterPro" id="IPR027417">
    <property type="entry name" value="P-loop_NTPase"/>
</dbReference>
<sequence length="1151" mass="135418">MKWMKRLRLINWHYFKDEELEFGKQTLITGQNAAGKSTIIDALQVLFVADHRMIKFNAAAHDDAKRSFINYLRGKIGSDERSFLRDGDFTTYIAAEFRDEDRKEWFVVGVAIDVYRGSTTGEEEYFILSDRRLDDLQFVKSNGQLLNRDEFRKRDGGESVRVSGLSGKKALFERNKTNYQKALLARMGQLHDRFFTIFTKALSFKPIQNIRAFVYDYILDRKELQLDLMRQNFEIHERYRQELEHLQEKKLHLQSIRECYAQYAKYKETATQQDYVIRRLKADYESENLEQTERDNVRLEEELRQLADDIDLAARLQAEARDKQQDAYQRWQNHAAEKRKKELNEDIARLTAQQSERERLLLTYRRQIERELQLLANLYDWPDNPYWTWNPGERETLRSYQESLARLDAVARCGIIEVHEEEEWTRDLAEIGEGLTAWRDRMLVQHNQLQEKLGETDARIEELRTIIRDLEQQKRSYAEPVRQLKGILEERLRGRSAVWVFCEHMELKEELWRNAVEGYLNTQRFDLLVEPECFAEALSIYEREKRTYRLEGVGLVDTEKEKRYLGTAVTGSLALELQAEHPVIQAHVEHLLGKVMKAANEQELRHHRTAVTQSCMVYNNLVARQMRKEQYEVPFIGAKAIARQLEIRRSELVSAQDERRMLYAWGEHLSEWIGKLKETGCTKLADHLGLMRHIHECSEMLLQKTEELNGLDFSEAERLQAEYEQWKNDEQKWQQKWGSLLQKQTETESKKSEAEGKLHLLRIKVQEYEAAWRNWINEHGSEREAGAMQRYEEACNSSASTWQKIQNWEGSWKGQQTLRDSQFNKLQLMRQKYNIDQNFIADIQKVTNEDYDRLLETIEHLNIPEYQDKVAAALKESEEEFKSHFIFRLREAIEMARREFHELNYALRHFPFSDDKYHFEVSPSERYKRFYDAVMDPMLLEKGSLFELPDNDRTEVLHELFDLLVKGEAGQLEEFSDYRQYLDFDIIVTSGNGKYRFSQVLKEKSGGETQTPFYIAILASFHHLYSGKSTRLVIFDEAFNKMDEQRIQSSLRLIKQMGLQLIAAVPDEKMQHMAPEVSTTLFVSKHNYQCYVDMIDKWDNGAEDEIARAGAVEIAEYEAEAAAASNLSNVDNGKSPSADDADEGNGQGFLF</sequence>
<gene>
    <name evidence="3" type="ORF">ACFPXP_09385</name>
</gene>
<dbReference type="EMBL" id="JBHSQV010000123">
    <property type="protein sequence ID" value="MFC5986629.1"/>
    <property type="molecule type" value="Genomic_DNA"/>
</dbReference>
<protein>
    <submittedName>
        <fullName evidence="3">ATP-binding protein</fullName>
    </submittedName>
</protein>
<keyword evidence="3" id="KW-0067">ATP-binding</keyword>
<feature type="coiled-coil region" evidence="1">
    <location>
        <begin position="282"/>
        <end position="360"/>
    </location>
</feature>
<name>A0ABW1ING7_9BACL</name>
<dbReference type="Pfam" id="PF13558">
    <property type="entry name" value="SbcC_Walker_B"/>
    <property type="match status" value="1"/>
</dbReference>
<evidence type="ECO:0000256" key="1">
    <source>
        <dbReference type="SAM" id="Coils"/>
    </source>
</evidence>
<evidence type="ECO:0000256" key="2">
    <source>
        <dbReference type="SAM" id="MobiDB-lite"/>
    </source>
</evidence>
<feature type="region of interest" description="Disordered" evidence="2">
    <location>
        <begin position="1123"/>
        <end position="1151"/>
    </location>
</feature>